<dbReference type="EMBL" id="JAIWYP010000001">
    <property type="protein sequence ID" value="KAH3897292.1"/>
    <property type="molecule type" value="Genomic_DNA"/>
</dbReference>
<feature type="transmembrane region" description="Helical" evidence="2">
    <location>
        <begin position="122"/>
        <end position="144"/>
    </location>
</feature>
<organism evidence="3 4">
    <name type="scientific">Dreissena polymorpha</name>
    <name type="common">Zebra mussel</name>
    <name type="synonym">Mytilus polymorpha</name>
    <dbReference type="NCBI Taxonomy" id="45954"/>
    <lineage>
        <taxon>Eukaryota</taxon>
        <taxon>Metazoa</taxon>
        <taxon>Spiralia</taxon>
        <taxon>Lophotrochozoa</taxon>
        <taxon>Mollusca</taxon>
        <taxon>Bivalvia</taxon>
        <taxon>Autobranchia</taxon>
        <taxon>Heteroconchia</taxon>
        <taxon>Euheterodonta</taxon>
        <taxon>Imparidentia</taxon>
        <taxon>Neoheterodontei</taxon>
        <taxon>Myida</taxon>
        <taxon>Dreissenoidea</taxon>
        <taxon>Dreissenidae</taxon>
        <taxon>Dreissena</taxon>
    </lineage>
</organism>
<evidence type="ECO:0000256" key="2">
    <source>
        <dbReference type="SAM" id="Phobius"/>
    </source>
</evidence>
<gene>
    <name evidence="3" type="ORF">DPMN_021479</name>
</gene>
<name>A0A9D4NIM1_DREPO</name>
<feature type="region of interest" description="Disordered" evidence="1">
    <location>
        <begin position="174"/>
        <end position="196"/>
    </location>
</feature>
<feature type="compositionally biased region" description="Low complexity" evidence="1">
    <location>
        <begin position="177"/>
        <end position="194"/>
    </location>
</feature>
<evidence type="ECO:0000313" key="3">
    <source>
        <dbReference type="EMBL" id="KAH3897292.1"/>
    </source>
</evidence>
<keyword evidence="2" id="KW-1133">Transmembrane helix</keyword>
<keyword evidence="4" id="KW-1185">Reference proteome</keyword>
<sequence length="294" mass="32062">MSHLSMERYRVTQDFGINTDSLGTQVTDPQGIRAYGTGSILDPTMDQSYCAQYRATVMDRIDCSQYRAASQEVYVEFVHPCMTTRPQSTKIGEAPPIVRLVSSELMPLDRPPACFGRTRFPCMWISVLFGCGLIFGCFVGYVAIGCSPSETLWGISKADASVIHRSWDHLKADPTLQSMTSPSMAAPASTPPQQEQKYHFRTLEDLETSALYSLITDTVASEPESPENLPTQSGDEVNYLQQVQTAPATLSLSSTPTTITAPPSTTATTTSFTQAMTNSPTHATTTSFTHATKS</sequence>
<reference evidence="3" key="1">
    <citation type="journal article" date="2019" name="bioRxiv">
        <title>The Genome of the Zebra Mussel, Dreissena polymorpha: A Resource for Invasive Species Research.</title>
        <authorList>
            <person name="McCartney M.A."/>
            <person name="Auch B."/>
            <person name="Kono T."/>
            <person name="Mallez S."/>
            <person name="Zhang Y."/>
            <person name="Obille A."/>
            <person name="Becker A."/>
            <person name="Abrahante J.E."/>
            <person name="Garbe J."/>
            <person name="Badalamenti J.P."/>
            <person name="Herman A."/>
            <person name="Mangelson H."/>
            <person name="Liachko I."/>
            <person name="Sullivan S."/>
            <person name="Sone E.D."/>
            <person name="Koren S."/>
            <person name="Silverstein K.A.T."/>
            <person name="Beckman K.B."/>
            <person name="Gohl D.M."/>
        </authorList>
    </citation>
    <scope>NUCLEOTIDE SEQUENCE</scope>
    <source>
        <strain evidence="3">Duluth1</strain>
        <tissue evidence="3">Whole animal</tissue>
    </source>
</reference>
<evidence type="ECO:0000256" key="1">
    <source>
        <dbReference type="SAM" id="MobiDB-lite"/>
    </source>
</evidence>
<protein>
    <submittedName>
        <fullName evidence="3">Uncharacterized protein</fullName>
    </submittedName>
</protein>
<proteinExistence type="predicted"/>
<keyword evidence="2" id="KW-0812">Transmembrane</keyword>
<keyword evidence="2" id="KW-0472">Membrane</keyword>
<dbReference type="AlphaFoldDB" id="A0A9D4NIM1"/>
<accession>A0A9D4NIM1</accession>
<dbReference type="Proteomes" id="UP000828390">
    <property type="component" value="Unassembled WGS sequence"/>
</dbReference>
<evidence type="ECO:0000313" key="4">
    <source>
        <dbReference type="Proteomes" id="UP000828390"/>
    </source>
</evidence>
<comment type="caution">
    <text evidence="3">The sequence shown here is derived from an EMBL/GenBank/DDBJ whole genome shotgun (WGS) entry which is preliminary data.</text>
</comment>
<reference evidence="3" key="2">
    <citation type="submission" date="2020-11" db="EMBL/GenBank/DDBJ databases">
        <authorList>
            <person name="McCartney M.A."/>
            <person name="Auch B."/>
            <person name="Kono T."/>
            <person name="Mallez S."/>
            <person name="Becker A."/>
            <person name="Gohl D.M."/>
            <person name="Silverstein K.A.T."/>
            <person name="Koren S."/>
            <person name="Bechman K.B."/>
            <person name="Herman A."/>
            <person name="Abrahante J.E."/>
            <person name="Garbe J."/>
        </authorList>
    </citation>
    <scope>NUCLEOTIDE SEQUENCE</scope>
    <source>
        <strain evidence="3">Duluth1</strain>
        <tissue evidence="3">Whole animal</tissue>
    </source>
</reference>